<proteinExistence type="predicted"/>
<sequence>MKDRNDLVGKTISGIIAAPGHEGSPNRIWMLQFTDGTHVEFVSPSARRTLERITNARGRRGRAGTEQAMVSPQLALNVA</sequence>
<evidence type="ECO:0000313" key="2">
    <source>
        <dbReference type="EMBL" id="KAA9133175.1"/>
    </source>
</evidence>
<feature type="region of interest" description="Disordered" evidence="1">
    <location>
        <begin position="52"/>
        <end position="71"/>
    </location>
</feature>
<evidence type="ECO:0000256" key="1">
    <source>
        <dbReference type="SAM" id="MobiDB-lite"/>
    </source>
</evidence>
<keyword evidence="3" id="KW-1185">Reference proteome</keyword>
<evidence type="ECO:0000313" key="3">
    <source>
        <dbReference type="Proteomes" id="UP000325372"/>
    </source>
</evidence>
<dbReference type="AlphaFoldDB" id="A0A5N0TDT4"/>
<organism evidence="2 3">
    <name type="scientific">Marinihelvus fidelis</name>
    <dbReference type="NCBI Taxonomy" id="2613842"/>
    <lineage>
        <taxon>Bacteria</taxon>
        <taxon>Pseudomonadati</taxon>
        <taxon>Pseudomonadota</taxon>
        <taxon>Gammaproteobacteria</taxon>
        <taxon>Chromatiales</taxon>
        <taxon>Wenzhouxiangellaceae</taxon>
        <taxon>Marinihelvus</taxon>
    </lineage>
</organism>
<comment type="caution">
    <text evidence="2">The sequence shown here is derived from an EMBL/GenBank/DDBJ whole genome shotgun (WGS) entry which is preliminary data.</text>
</comment>
<dbReference type="EMBL" id="VYXP01000002">
    <property type="protein sequence ID" value="KAA9133175.1"/>
    <property type="molecule type" value="Genomic_DNA"/>
</dbReference>
<dbReference type="RefSeq" id="WP_150862736.1">
    <property type="nucleotide sequence ID" value="NZ_VYXP01000002.1"/>
</dbReference>
<accession>A0A5N0TDT4</accession>
<reference evidence="2 3" key="1">
    <citation type="submission" date="2019-09" db="EMBL/GenBank/DDBJ databases">
        <title>Wenzhouxiangella sp. Genome sequencing and assembly.</title>
        <authorList>
            <person name="Zhang R."/>
        </authorList>
    </citation>
    <scope>NUCLEOTIDE SEQUENCE [LARGE SCALE GENOMIC DNA]</scope>
    <source>
        <strain evidence="2 3">W260</strain>
    </source>
</reference>
<gene>
    <name evidence="2" type="ORF">F3N42_02100</name>
</gene>
<protein>
    <submittedName>
        <fullName evidence="2">Uncharacterized protein</fullName>
    </submittedName>
</protein>
<dbReference type="Proteomes" id="UP000325372">
    <property type="component" value="Unassembled WGS sequence"/>
</dbReference>
<name>A0A5N0TDT4_9GAMM</name>